<keyword evidence="1" id="KW-0732">Signal</keyword>
<dbReference type="OrthoDB" id="9801336at2"/>
<dbReference type="Proteomes" id="UP000464657">
    <property type="component" value="Chromosome"/>
</dbReference>
<dbReference type="InterPro" id="IPR010727">
    <property type="entry name" value="DUF1302"/>
</dbReference>
<dbReference type="Pfam" id="PF06980">
    <property type="entry name" value="DUF1302"/>
    <property type="match status" value="1"/>
</dbReference>
<keyword evidence="3" id="KW-1185">Reference proteome</keyword>
<protein>
    <recommendedName>
        <fullName evidence="4">DUF5723 domain-containing protein</fullName>
    </recommendedName>
</protein>
<feature type="signal peptide" evidence="1">
    <location>
        <begin position="1"/>
        <end position="20"/>
    </location>
</feature>
<accession>A0A7L4ZHB5</accession>
<evidence type="ECO:0000313" key="3">
    <source>
        <dbReference type="Proteomes" id="UP000464657"/>
    </source>
</evidence>
<proteinExistence type="predicted"/>
<dbReference type="RefSeq" id="WP_160128836.1">
    <property type="nucleotide sequence ID" value="NZ_CP019288.1"/>
</dbReference>
<reference evidence="2 3" key="1">
    <citation type="journal article" date="2013" name="Int. J. Syst. Evol. Microbiol.">
        <title>Kordia antarctica sp. nov., isolated from Antarctic seawater.</title>
        <authorList>
            <person name="Baek K."/>
            <person name="Choi A."/>
            <person name="Kang I."/>
            <person name="Lee K."/>
            <person name="Cho J.C."/>
        </authorList>
    </citation>
    <scope>NUCLEOTIDE SEQUENCE [LARGE SCALE GENOMIC DNA]</scope>
    <source>
        <strain evidence="2 3">IMCC3317</strain>
    </source>
</reference>
<evidence type="ECO:0000313" key="2">
    <source>
        <dbReference type="EMBL" id="QHI36108.1"/>
    </source>
</evidence>
<dbReference type="EMBL" id="CP019288">
    <property type="protein sequence ID" value="QHI36108.1"/>
    <property type="molecule type" value="Genomic_DNA"/>
</dbReference>
<evidence type="ECO:0000256" key="1">
    <source>
        <dbReference type="SAM" id="SignalP"/>
    </source>
</evidence>
<dbReference type="KEGG" id="kan:IMCC3317_14620"/>
<gene>
    <name evidence="2" type="ORF">IMCC3317_14620</name>
</gene>
<evidence type="ECO:0008006" key="4">
    <source>
        <dbReference type="Google" id="ProtNLM"/>
    </source>
</evidence>
<sequence length="473" mass="53732">MIKSFILILICFTLCGQLVAQTPTEPVKTKDSIPKNEPIGVDMLNIDMLGTDSEQTSDTVNTEDQTESKKSFWKEYIFSPMRLGIGYEFTYDFTDPTEVIKNRVAFRLEYSKFLFNNLFVQLDTKVFAFLGGDSRSRNLNYFSNDEANETKLAFGSITRNAFVQYSFKQSSIKVGIQTLAWGESDFAAVTDEINPFDFRDPLNLNIDELRLGQFMVAVNLYSTIGNWSAFFVPDARFNELPKEGTRFYVDPYEGLNVTVEEEDQGGNDFEYGLRWKKTFGKSDVSVIITNLIDNNLAQRQVNSDLILSSKTRYTTIGSTFNYAVGNLLIKGEAAIKFPRTYTTTDLQLIERNAFDATLGFEYAPNSTTTFGLELVNNHVINWTDEIAGIAKNDYTAFVIVTKTLIKNNLSLNYISMFNGPNTTFFNLLSGAYKLNDNMTVSLDAIIPIARKEESAFYQYRDQQHLAFKLLVQF</sequence>
<name>A0A7L4ZHB5_9FLAO</name>
<feature type="chain" id="PRO_5029805382" description="DUF5723 domain-containing protein" evidence="1">
    <location>
        <begin position="21"/>
        <end position="473"/>
    </location>
</feature>
<dbReference type="AlphaFoldDB" id="A0A7L4ZHB5"/>
<organism evidence="2 3">
    <name type="scientific">Kordia antarctica</name>
    <dbReference type="NCBI Taxonomy" id="1218801"/>
    <lineage>
        <taxon>Bacteria</taxon>
        <taxon>Pseudomonadati</taxon>
        <taxon>Bacteroidota</taxon>
        <taxon>Flavobacteriia</taxon>
        <taxon>Flavobacteriales</taxon>
        <taxon>Flavobacteriaceae</taxon>
        <taxon>Kordia</taxon>
    </lineage>
</organism>